<dbReference type="EMBL" id="GGFM01011957">
    <property type="protein sequence ID" value="MBW32708.1"/>
    <property type="molecule type" value="Transcribed_RNA"/>
</dbReference>
<proteinExistence type="predicted"/>
<feature type="signal peptide" evidence="1">
    <location>
        <begin position="1"/>
        <end position="17"/>
    </location>
</feature>
<accession>A0A2M3ZWC9</accession>
<protein>
    <submittedName>
        <fullName evidence="2">Putative secreted peptide</fullName>
    </submittedName>
</protein>
<organism evidence="2">
    <name type="scientific">Anopheles braziliensis</name>
    <dbReference type="NCBI Taxonomy" id="58242"/>
    <lineage>
        <taxon>Eukaryota</taxon>
        <taxon>Metazoa</taxon>
        <taxon>Ecdysozoa</taxon>
        <taxon>Arthropoda</taxon>
        <taxon>Hexapoda</taxon>
        <taxon>Insecta</taxon>
        <taxon>Pterygota</taxon>
        <taxon>Neoptera</taxon>
        <taxon>Endopterygota</taxon>
        <taxon>Diptera</taxon>
        <taxon>Nematocera</taxon>
        <taxon>Culicoidea</taxon>
        <taxon>Culicidae</taxon>
        <taxon>Anophelinae</taxon>
        <taxon>Anopheles</taxon>
    </lineage>
</organism>
<name>A0A2M3ZWC9_9DIPT</name>
<keyword evidence="1" id="KW-0732">Signal</keyword>
<evidence type="ECO:0000313" key="2">
    <source>
        <dbReference type="EMBL" id="MBW32708.1"/>
    </source>
</evidence>
<evidence type="ECO:0000256" key="1">
    <source>
        <dbReference type="SAM" id="SignalP"/>
    </source>
</evidence>
<feature type="chain" id="PRO_5014882499" evidence="1">
    <location>
        <begin position="18"/>
        <end position="83"/>
    </location>
</feature>
<reference evidence="2" key="1">
    <citation type="submission" date="2018-01" db="EMBL/GenBank/DDBJ databases">
        <title>An insight into the sialome of Amazonian anophelines.</title>
        <authorList>
            <person name="Ribeiro J.M."/>
            <person name="Scarpassa V."/>
            <person name="Calvo E."/>
        </authorList>
    </citation>
    <scope>NUCLEOTIDE SEQUENCE</scope>
    <source>
        <tissue evidence="2">Salivary glands</tissue>
    </source>
</reference>
<sequence length="83" mass="9844">MFKKMHLVMSCFCNILALFVRWEEDTLRGSSLVLMFQFQFQLSGGVWILEHKIKCLNIKKKCIQTCLKETNFSNTRLNEIVRL</sequence>
<dbReference type="AlphaFoldDB" id="A0A2M3ZWC9"/>